<organism evidence="1">
    <name type="scientific">Chromera velia CCMP2878</name>
    <dbReference type="NCBI Taxonomy" id="1169474"/>
    <lineage>
        <taxon>Eukaryota</taxon>
        <taxon>Sar</taxon>
        <taxon>Alveolata</taxon>
        <taxon>Colpodellida</taxon>
        <taxon>Chromeraceae</taxon>
        <taxon>Chromera</taxon>
    </lineage>
</organism>
<proteinExistence type="predicted"/>
<dbReference type="VEuPathDB" id="CryptoDB:Cvel_34045"/>
<dbReference type="EMBL" id="CDMZ01004529">
    <property type="protein sequence ID" value="CEM50033.1"/>
    <property type="molecule type" value="Genomic_DNA"/>
</dbReference>
<reference evidence="1" key="1">
    <citation type="submission" date="2014-11" db="EMBL/GenBank/DDBJ databases">
        <authorList>
            <person name="Otto D Thomas"/>
            <person name="Naeem Raeece"/>
        </authorList>
    </citation>
    <scope>NUCLEOTIDE SEQUENCE</scope>
</reference>
<name>A0A0G4HZP6_9ALVE</name>
<protein>
    <submittedName>
        <fullName evidence="1">Uncharacterized protein</fullName>
    </submittedName>
</protein>
<dbReference type="PhylomeDB" id="A0A0G4HZP6"/>
<evidence type="ECO:0000313" key="1">
    <source>
        <dbReference type="EMBL" id="CEM50033.1"/>
    </source>
</evidence>
<dbReference type="AlphaFoldDB" id="A0A0G4HZP6"/>
<gene>
    <name evidence="1" type="ORF">Cvel_34045</name>
</gene>
<accession>A0A0G4HZP6</accession>
<sequence>MRTELLLQRVALERLTARIPELKGTKIDMASSSTLFAYIPLMFGSHFEVLWACELKEPSVFTGVGKDVQEWVMEMKAFLEGMGVSEDQKLLVAENYLCNSLKI</sequence>